<gene>
    <name evidence="1" type="ORF">ColLi_08165</name>
</gene>
<dbReference type="EMBL" id="BPPX01000017">
    <property type="protein sequence ID" value="GJC85327.1"/>
    <property type="molecule type" value="Genomic_DNA"/>
</dbReference>
<comment type="caution">
    <text evidence="1">The sequence shown here is derived from an EMBL/GenBank/DDBJ whole genome shotgun (WGS) entry which is preliminary data.</text>
</comment>
<reference evidence="1 2" key="1">
    <citation type="submission" date="2021-07" db="EMBL/GenBank/DDBJ databases">
        <title>Genome data of Colletotrichum spaethianum.</title>
        <authorList>
            <person name="Utami Y.D."/>
            <person name="Hiruma K."/>
        </authorList>
    </citation>
    <scope>NUCLEOTIDE SEQUENCE [LARGE SCALE GENOMIC DNA]</scope>
    <source>
        <strain evidence="1 2">MAFF 242679</strain>
    </source>
</reference>
<name>A0AA37GQX8_9PEZI</name>
<organism evidence="1 2">
    <name type="scientific">Colletotrichum liriopes</name>
    <dbReference type="NCBI Taxonomy" id="708192"/>
    <lineage>
        <taxon>Eukaryota</taxon>
        <taxon>Fungi</taxon>
        <taxon>Dikarya</taxon>
        <taxon>Ascomycota</taxon>
        <taxon>Pezizomycotina</taxon>
        <taxon>Sordariomycetes</taxon>
        <taxon>Hypocreomycetidae</taxon>
        <taxon>Glomerellales</taxon>
        <taxon>Glomerellaceae</taxon>
        <taxon>Colletotrichum</taxon>
        <taxon>Colletotrichum spaethianum species complex</taxon>
    </lineage>
</organism>
<evidence type="ECO:0000313" key="1">
    <source>
        <dbReference type="EMBL" id="GJC85327.1"/>
    </source>
</evidence>
<dbReference type="Proteomes" id="UP001055172">
    <property type="component" value="Unassembled WGS sequence"/>
</dbReference>
<proteinExistence type="predicted"/>
<sequence length="63" mass="7072">MTDLYGFTETAHPANFYYRMNSFGLNCESVDICGRMAELIYGPMPACEPTPKESNKSQTSQAR</sequence>
<keyword evidence="2" id="KW-1185">Reference proteome</keyword>
<accession>A0AA37GQX8</accession>
<evidence type="ECO:0000313" key="2">
    <source>
        <dbReference type="Proteomes" id="UP001055172"/>
    </source>
</evidence>
<dbReference type="AlphaFoldDB" id="A0AA37GQX8"/>
<protein>
    <submittedName>
        <fullName evidence="1">Uncharacterized protein</fullName>
    </submittedName>
</protein>